<dbReference type="RefSeq" id="WP_308714832.1">
    <property type="nucleotide sequence ID" value="NZ_JAVHUY010000023.1"/>
</dbReference>
<keyword evidence="2" id="KW-1185">Reference proteome</keyword>
<dbReference type="Proteomes" id="UP001230908">
    <property type="component" value="Unassembled WGS sequence"/>
</dbReference>
<evidence type="ECO:0008006" key="3">
    <source>
        <dbReference type="Google" id="ProtNLM"/>
    </source>
</evidence>
<evidence type="ECO:0000313" key="1">
    <source>
        <dbReference type="EMBL" id="MDQ7907555.1"/>
    </source>
</evidence>
<evidence type="ECO:0000313" key="2">
    <source>
        <dbReference type="Proteomes" id="UP001230908"/>
    </source>
</evidence>
<dbReference type="Gene3D" id="3.40.190.10">
    <property type="entry name" value="Periplasmic binding protein-like II"/>
    <property type="match status" value="2"/>
</dbReference>
<organism evidence="1 2">
    <name type="scientific">Phytohabitans maris</name>
    <dbReference type="NCBI Taxonomy" id="3071409"/>
    <lineage>
        <taxon>Bacteria</taxon>
        <taxon>Bacillati</taxon>
        <taxon>Actinomycetota</taxon>
        <taxon>Actinomycetes</taxon>
        <taxon>Micromonosporales</taxon>
        <taxon>Micromonosporaceae</taxon>
    </lineage>
</organism>
<sequence>MSELSVVLEDKPFTKTLKSRAEIAGLKTSFPSVDPIRSAFPDMVRSQRYDVCEMAIGTYLQARDAGKPLLLLPVAVLGSFKHKSLFGSPASNVSSVADLKGARVGVRSYSQTTGLWVRGWMEEEFDLPASAMTWAVTNRSHSDQYEDPDNVVLLDGKLTDALYSGRIDAAITSQRSVPDLRPLVPDFAERDRAWYQRHGCVPINHMVVVTTRLASERPDVVREVYRLLADGMVETSVENNGLPPGPRSGLDEVRRAVELAAEYACRQALISAPVTEIEALFCFDGRLD</sequence>
<proteinExistence type="predicted"/>
<dbReference type="SUPFAM" id="SSF53850">
    <property type="entry name" value="Periplasmic binding protein-like II"/>
    <property type="match status" value="1"/>
</dbReference>
<comment type="caution">
    <text evidence="1">The sequence shown here is derived from an EMBL/GenBank/DDBJ whole genome shotgun (WGS) entry which is preliminary data.</text>
</comment>
<reference evidence="1 2" key="1">
    <citation type="submission" date="2023-08" db="EMBL/GenBank/DDBJ databases">
        <title>Phytohabitans sansha sp. nov., isolated from marine sediment.</title>
        <authorList>
            <person name="Zhao Y."/>
            <person name="Yi K."/>
        </authorList>
    </citation>
    <scope>NUCLEOTIDE SEQUENCE [LARGE SCALE GENOMIC DNA]</scope>
    <source>
        <strain evidence="1 2">ZYX-F-186</strain>
    </source>
</reference>
<gene>
    <name evidence="1" type="ORF">RB614_23830</name>
</gene>
<name>A0ABU0ZKK3_9ACTN</name>
<protein>
    <recommendedName>
        <fullName evidence="3">4,5-dihydroxyphthalate decarboxylase</fullName>
    </recommendedName>
</protein>
<accession>A0ABU0ZKK3</accession>
<dbReference type="EMBL" id="JAVHUY010000023">
    <property type="protein sequence ID" value="MDQ7907555.1"/>
    <property type="molecule type" value="Genomic_DNA"/>
</dbReference>